<dbReference type="RefSeq" id="WP_076466235.1">
    <property type="nucleotide sequence ID" value="NZ_FTMN01000014.1"/>
</dbReference>
<feature type="transmembrane region" description="Helical" evidence="1">
    <location>
        <begin position="15"/>
        <end position="36"/>
    </location>
</feature>
<keyword evidence="1" id="KW-0472">Membrane</keyword>
<dbReference type="EMBL" id="FTMN01000014">
    <property type="protein sequence ID" value="SIR01582.1"/>
    <property type="molecule type" value="Genomic_DNA"/>
</dbReference>
<keyword evidence="1" id="KW-0812">Transmembrane</keyword>
<organism evidence="2 3">
    <name type="scientific">Marinobacterium stanieri</name>
    <dbReference type="NCBI Taxonomy" id="49186"/>
    <lineage>
        <taxon>Bacteria</taxon>
        <taxon>Pseudomonadati</taxon>
        <taxon>Pseudomonadota</taxon>
        <taxon>Gammaproteobacteria</taxon>
        <taxon>Oceanospirillales</taxon>
        <taxon>Oceanospirillaceae</taxon>
        <taxon>Marinobacterium</taxon>
    </lineage>
</organism>
<evidence type="ECO:0000256" key="1">
    <source>
        <dbReference type="SAM" id="Phobius"/>
    </source>
</evidence>
<keyword evidence="1" id="KW-1133">Transmembrane helix</keyword>
<evidence type="ECO:0000313" key="3">
    <source>
        <dbReference type="Proteomes" id="UP000186895"/>
    </source>
</evidence>
<accession>A0A1N6XGU3</accession>
<dbReference type="AlphaFoldDB" id="A0A1N6XGU3"/>
<sequence>MRAWLDQVRYEHPRIWVGTLSLASLLMIGAVAKTLVTPEVSRLLGFDTLVEKTYLARDAIYWSWRAFPEQPETQPYQQVWGYIDRIVVTPTGKVKLLAMLVEGNQYVPHTLTLANVVPKAQPLQASVQHVRQRDALFDIFKHPDGEQVIVWIDRQPWNIEVIKAGAGSPDPAPPTRIADRVFATYYWHRLINQID</sequence>
<dbReference type="Proteomes" id="UP000186895">
    <property type="component" value="Unassembled WGS sequence"/>
</dbReference>
<evidence type="ECO:0000313" key="2">
    <source>
        <dbReference type="EMBL" id="SIR01582.1"/>
    </source>
</evidence>
<dbReference type="STRING" id="49186.SAMN05421647_11422"/>
<protein>
    <submittedName>
        <fullName evidence="2">Uncharacterized protein</fullName>
    </submittedName>
</protein>
<gene>
    <name evidence="2" type="ORF">SAMN05421647_11422</name>
</gene>
<reference evidence="2 3" key="1">
    <citation type="submission" date="2017-01" db="EMBL/GenBank/DDBJ databases">
        <authorList>
            <person name="Mah S.A."/>
            <person name="Swanson W.J."/>
            <person name="Moy G.W."/>
            <person name="Vacquier V.D."/>
        </authorList>
    </citation>
    <scope>NUCLEOTIDE SEQUENCE [LARGE SCALE GENOMIC DNA]</scope>
    <source>
        <strain evidence="2 3">DSM 7027</strain>
    </source>
</reference>
<name>A0A1N6XGU3_9GAMM</name>
<proteinExistence type="predicted"/>
<keyword evidence="3" id="KW-1185">Reference proteome</keyword>